<dbReference type="Proteomes" id="UP000001977">
    <property type="component" value="Chromosome"/>
</dbReference>
<dbReference type="GeneID" id="92936212"/>
<organism evidence="2 3">
    <name type="scientific">Bordetella avium (strain 197N)</name>
    <dbReference type="NCBI Taxonomy" id="360910"/>
    <lineage>
        <taxon>Bacteria</taxon>
        <taxon>Pseudomonadati</taxon>
        <taxon>Pseudomonadota</taxon>
        <taxon>Betaproteobacteria</taxon>
        <taxon>Burkholderiales</taxon>
        <taxon>Alcaligenaceae</taxon>
        <taxon>Bordetella</taxon>
    </lineage>
</organism>
<name>Q2KXT4_BORA1</name>
<accession>Q2KXT4</accession>
<sequence length="61" mass="7096">MDKNKWIAAVVCLCLTVIAYIGSTGLFYAQFRPIRNYDLVAFFGSWAGLIYLFIRDRNRED</sequence>
<dbReference type="RefSeq" id="WP_012416300.1">
    <property type="nucleotide sequence ID" value="NC_010645.1"/>
</dbReference>
<reference evidence="2 3" key="1">
    <citation type="journal article" date="2006" name="J. Bacteriol.">
        <title>Comparison of the genome sequence of the poultry pathogen Bordetella avium with those of B. bronchiseptica, B. pertussis, and B. parapertussis reveals extensive diversity in surface structures associated with host interaction.</title>
        <authorList>
            <person name="Sebaihia M."/>
            <person name="Preston A."/>
            <person name="Maskell D.J."/>
            <person name="Kuzmiak H."/>
            <person name="Connell T.D."/>
            <person name="King N.D."/>
            <person name="Orndorff P.E."/>
            <person name="Miyamoto D.M."/>
            <person name="Thomson N.R."/>
            <person name="Harris D."/>
            <person name="Goble A."/>
            <person name="Lord A."/>
            <person name="Murphy L."/>
            <person name="Quail M.A."/>
            <person name="Rutter S."/>
            <person name="Squares R."/>
            <person name="Squares S."/>
            <person name="Woodward J."/>
            <person name="Parkhill J."/>
            <person name="Temple L.M."/>
        </authorList>
    </citation>
    <scope>NUCLEOTIDE SEQUENCE [LARGE SCALE GENOMIC DNA]</scope>
    <source>
        <strain evidence="2 3">197N</strain>
    </source>
</reference>
<gene>
    <name evidence="2" type="ordered locus">BAV0605</name>
</gene>
<evidence type="ECO:0000313" key="2">
    <source>
        <dbReference type="EMBL" id="CAJ48210.1"/>
    </source>
</evidence>
<dbReference type="STRING" id="360910.BAV0605"/>
<keyword evidence="1" id="KW-1133">Transmembrane helix</keyword>
<evidence type="ECO:0000256" key="1">
    <source>
        <dbReference type="SAM" id="Phobius"/>
    </source>
</evidence>
<dbReference type="AlphaFoldDB" id="Q2KXT4"/>
<keyword evidence="3" id="KW-1185">Reference proteome</keyword>
<dbReference type="KEGG" id="bav:BAV0605"/>
<keyword evidence="1" id="KW-0812">Transmembrane</keyword>
<dbReference type="OrthoDB" id="8780603at2"/>
<dbReference type="HOGENOM" id="CLU_2895434_0_0_4"/>
<dbReference type="EMBL" id="AM167904">
    <property type="protein sequence ID" value="CAJ48210.1"/>
    <property type="molecule type" value="Genomic_DNA"/>
</dbReference>
<protein>
    <submittedName>
        <fullName evidence="2">Membrane protein</fullName>
    </submittedName>
</protein>
<keyword evidence="1" id="KW-0472">Membrane</keyword>
<proteinExistence type="predicted"/>
<feature type="transmembrane region" description="Helical" evidence="1">
    <location>
        <begin position="6"/>
        <end position="29"/>
    </location>
</feature>
<evidence type="ECO:0000313" key="3">
    <source>
        <dbReference type="Proteomes" id="UP000001977"/>
    </source>
</evidence>
<feature type="transmembrane region" description="Helical" evidence="1">
    <location>
        <begin position="36"/>
        <end position="54"/>
    </location>
</feature>